<dbReference type="GO" id="GO:0042373">
    <property type="term" value="P:vitamin K metabolic process"/>
    <property type="evidence" value="ECO:0000318"/>
    <property type="project" value="GO_Central"/>
</dbReference>
<feature type="domain" description="Vitamin K epoxide reductase" evidence="14">
    <location>
        <begin position="5"/>
        <end position="153"/>
    </location>
</feature>
<dbReference type="GO" id="GO:0060348">
    <property type="term" value="P:bone development"/>
    <property type="evidence" value="ECO:0007669"/>
    <property type="project" value="Ensembl"/>
</dbReference>
<keyword evidence="7 12" id="KW-1133">Transmembrane helix</keyword>
<evidence type="ECO:0000256" key="9">
    <source>
        <dbReference type="ARBA" id="ARBA00023136"/>
    </source>
</evidence>
<dbReference type="SMR" id="A0A6I8NN84"/>
<evidence type="ECO:0000256" key="8">
    <source>
        <dbReference type="ARBA" id="ARBA00023002"/>
    </source>
</evidence>
<sequence length="169" mass="18189">MGACGDGPGRARLWLCAAGLALSAYALHVEAARARDGHYRAFCDLGRAVSCSRVFSSRWGRGFGLVEMVLGPDSSLNQPNSVFGLLFYSLQLLLGCSRAPWTSVVLALSSLLSLAGSLYLAWILFFVLHDFCFICITTYAINVGLALLNYRRLWGGGAQGQPGAKAKEH</sequence>
<dbReference type="Gene3D" id="1.20.1440.130">
    <property type="entry name" value="VKOR domain"/>
    <property type="match status" value="1"/>
</dbReference>
<dbReference type="GO" id="GO:0005789">
    <property type="term" value="C:endoplasmic reticulum membrane"/>
    <property type="evidence" value="ECO:0007669"/>
    <property type="project" value="UniProtKB-SubCell"/>
</dbReference>
<evidence type="ECO:0000256" key="7">
    <source>
        <dbReference type="ARBA" id="ARBA00022989"/>
    </source>
</evidence>
<keyword evidence="11" id="KW-0676">Redox-active center</keyword>
<evidence type="ECO:0000256" key="12">
    <source>
        <dbReference type="SAM" id="Phobius"/>
    </source>
</evidence>
<dbReference type="GeneID" id="100085063"/>
<accession>A0A6I8NN84</accession>
<keyword evidence="4 12" id="KW-0812">Transmembrane</keyword>
<dbReference type="Ensembl" id="ENSOANT00000058841.1">
    <property type="protein sequence ID" value="ENSOANP00000042557.1"/>
    <property type="gene ID" value="ENSOANG00000045950.1"/>
</dbReference>
<dbReference type="KEGG" id="oaa:100085063"/>
<keyword evidence="16" id="KW-1185">Reference proteome</keyword>
<dbReference type="CDD" id="cd12917">
    <property type="entry name" value="VKOR_euk"/>
    <property type="match status" value="1"/>
</dbReference>
<feature type="transmembrane region" description="Helical" evidence="12">
    <location>
        <begin position="131"/>
        <end position="150"/>
    </location>
</feature>
<dbReference type="GO" id="GO:0047058">
    <property type="term" value="F:vitamin-K-epoxide reductase (warfarin-insensitive) activity"/>
    <property type="evidence" value="ECO:0007669"/>
    <property type="project" value="Ensembl"/>
</dbReference>
<evidence type="ECO:0000256" key="11">
    <source>
        <dbReference type="ARBA" id="ARBA00023284"/>
    </source>
</evidence>
<keyword evidence="13" id="KW-0732">Signal</keyword>
<dbReference type="OMA" id="YVINFAL"/>
<dbReference type="SMART" id="SM00756">
    <property type="entry name" value="VKc"/>
    <property type="match status" value="1"/>
</dbReference>
<evidence type="ECO:0000313" key="15">
    <source>
        <dbReference type="Ensembl" id="ENSOANP00000042557.1"/>
    </source>
</evidence>
<feature type="chain" id="PRO_5026310953" description="vitamin-K-epoxide reductase (warfarin-sensitive)" evidence="13">
    <location>
        <begin position="32"/>
        <end position="169"/>
    </location>
</feature>
<proteinExistence type="inferred from homology"/>
<dbReference type="GO" id="GO:0005788">
    <property type="term" value="C:endoplasmic reticulum lumen"/>
    <property type="evidence" value="ECO:0007669"/>
    <property type="project" value="Ensembl"/>
</dbReference>
<organism evidence="15 16">
    <name type="scientific">Ornithorhynchus anatinus</name>
    <name type="common">Duckbill platypus</name>
    <dbReference type="NCBI Taxonomy" id="9258"/>
    <lineage>
        <taxon>Eukaryota</taxon>
        <taxon>Metazoa</taxon>
        <taxon>Chordata</taxon>
        <taxon>Craniata</taxon>
        <taxon>Vertebrata</taxon>
        <taxon>Euteleostomi</taxon>
        <taxon>Mammalia</taxon>
        <taxon>Monotremata</taxon>
        <taxon>Ornithorhynchidae</taxon>
        <taxon>Ornithorhynchus</taxon>
    </lineage>
</organism>
<dbReference type="GO" id="GO:0047057">
    <property type="term" value="F:vitamin-K-epoxide reductase (warfarin-sensitive) activity"/>
    <property type="evidence" value="ECO:0000318"/>
    <property type="project" value="GO_Central"/>
</dbReference>
<feature type="signal peptide" evidence="13">
    <location>
        <begin position="1"/>
        <end position="31"/>
    </location>
</feature>
<feature type="transmembrane region" description="Helical" evidence="12">
    <location>
        <begin position="104"/>
        <end position="125"/>
    </location>
</feature>
<dbReference type="AlphaFoldDB" id="A0A6I8NN84"/>
<reference evidence="15" key="2">
    <citation type="submission" date="2025-08" db="UniProtKB">
        <authorList>
            <consortium name="Ensembl"/>
        </authorList>
    </citation>
    <scope>IDENTIFICATION</scope>
    <source>
        <strain evidence="15">Glennie</strain>
    </source>
</reference>
<dbReference type="FunFam" id="1.20.1440.130:FF:000001">
    <property type="entry name" value="Vitamin K epoxide reductase complex subunit 1-like 1"/>
    <property type="match status" value="1"/>
</dbReference>
<dbReference type="CTD" id="79001"/>
<dbReference type="PANTHER" id="PTHR14519:SF8">
    <property type="entry name" value="VITAMIN K EPOXIDE REDUCTASE COMPLEX SUBUNIT 1"/>
    <property type="match status" value="1"/>
</dbReference>
<reference evidence="15" key="3">
    <citation type="submission" date="2025-09" db="UniProtKB">
        <authorList>
            <consortium name="Ensembl"/>
        </authorList>
    </citation>
    <scope>IDENTIFICATION</scope>
    <source>
        <strain evidence="15">Glennie</strain>
    </source>
</reference>
<dbReference type="Proteomes" id="UP000002279">
    <property type="component" value="Chromosome 2"/>
</dbReference>
<dbReference type="InterPro" id="IPR012932">
    <property type="entry name" value="VKOR"/>
</dbReference>
<evidence type="ECO:0000256" key="2">
    <source>
        <dbReference type="ARBA" id="ARBA00006214"/>
    </source>
</evidence>
<evidence type="ECO:0000256" key="3">
    <source>
        <dbReference type="ARBA" id="ARBA00012278"/>
    </source>
</evidence>
<keyword evidence="6" id="KW-0256">Endoplasmic reticulum</keyword>
<comment type="subcellular location">
    <subcellularLocation>
        <location evidence="1">Endoplasmic reticulum membrane</location>
        <topology evidence="1">Multi-pass membrane protein</topology>
    </subcellularLocation>
</comment>
<evidence type="ECO:0000256" key="5">
    <source>
        <dbReference type="ARBA" id="ARBA00022719"/>
    </source>
</evidence>
<dbReference type="OrthoDB" id="17010at2759"/>
<evidence type="ECO:0000313" key="16">
    <source>
        <dbReference type="Proteomes" id="UP000002279"/>
    </source>
</evidence>
<dbReference type="InterPro" id="IPR038354">
    <property type="entry name" value="VKOR_sf"/>
</dbReference>
<evidence type="ECO:0000256" key="10">
    <source>
        <dbReference type="ARBA" id="ARBA00023157"/>
    </source>
</evidence>
<dbReference type="GO" id="GO:0006805">
    <property type="term" value="P:xenobiotic metabolic process"/>
    <property type="evidence" value="ECO:0007669"/>
    <property type="project" value="Ensembl"/>
</dbReference>
<keyword evidence="10" id="KW-1015">Disulfide bond</keyword>
<dbReference type="InParanoid" id="A0A6I8NN84"/>
<dbReference type="EC" id="1.17.4.4" evidence="3"/>
<dbReference type="GO" id="GO:0007596">
    <property type="term" value="P:blood coagulation"/>
    <property type="evidence" value="ECO:0000318"/>
    <property type="project" value="GO_Central"/>
</dbReference>
<evidence type="ECO:0000259" key="14">
    <source>
        <dbReference type="SMART" id="SM00756"/>
    </source>
</evidence>
<evidence type="ECO:0000256" key="4">
    <source>
        <dbReference type="ARBA" id="ARBA00022692"/>
    </source>
</evidence>
<dbReference type="GeneTree" id="ENSGT00940000157421"/>
<dbReference type="PANTHER" id="PTHR14519">
    <property type="entry name" value="VITAMIN K EPOXIDE REDUCTASE COMPLEX, SUBUNIT 1"/>
    <property type="match status" value="1"/>
</dbReference>
<protein>
    <recommendedName>
        <fullName evidence="3">vitamin-K-epoxide reductase (warfarin-sensitive)</fullName>
        <ecNumber evidence="3">1.17.4.4</ecNumber>
    </recommendedName>
</protein>
<reference evidence="15 16" key="1">
    <citation type="journal article" date="2008" name="Nature">
        <title>Genome analysis of the platypus reveals unique signatures of evolution.</title>
        <authorList>
            <person name="Warren W.C."/>
            <person name="Hillier L.W."/>
            <person name="Marshall Graves J.A."/>
            <person name="Birney E."/>
            <person name="Ponting C.P."/>
            <person name="Grutzner F."/>
            <person name="Belov K."/>
            <person name="Miller W."/>
            <person name="Clarke L."/>
            <person name="Chinwalla A.T."/>
            <person name="Yang S.P."/>
            <person name="Heger A."/>
            <person name="Locke D.P."/>
            <person name="Miethke P."/>
            <person name="Waters P.D."/>
            <person name="Veyrunes F."/>
            <person name="Fulton L."/>
            <person name="Fulton B."/>
            <person name="Graves T."/>
            <person name="Wallis J."/>
            <person name="Puente X.S."/>
            <person name="Lopez-Otin C."/>
            <person name="Ordonez G.R."/>
            <person name="Eichler E.E."/>
            <person name="Chen L."/>
            <person name="Cheng Z."/>
            <person name="Deakin J.E."/>
            <person name="Alsop A."/>
            <person name="Thompson K."/>
            <person name="Kirby P."/>
            <person name="Papenfuss A.T."/>
            <person name="Wakefield M.J."/>
            <person name="Olender T."/>
            <person name="Lancet D."/>
            <person name="Huttley G.A."/>
            <person name="Smit A.F."/>
            <person name="Pask A."/>
            <person name="Temple-Smith P."/>
            <person name="Batzer M.A."/>
            <person name="Walker J.A."/>
            <person name="Konkel M.K."/>
            <person name="Harris R.S."/>
            <person name="Whittington C.M."/>
            <person name="Wong E.S."/>
            <person name="Gemmell N.J."/>
            <person name="Buschiazzo E."/>
            <person name="Vargas Jentzsch I.M."/>
            <person name="Merkel A."/>
            <person name="Schmitz J."/>
            <person name="Zemann A."/>
            <person name="Churakov G."/>
            <person name="Kriegs J.O."/>
            <person name="Brosius J."/>
            <person name="Murchison E.P."/>
            <person name="Sachidanandam R."/>
            <person name="Smith C."/>
            <person name="Hannon G.J."/>
            <person name="Tsend-Ayush E."/>
            <person name="McMillan D."/>
            <person name="Attenborough R."/>
            <person name="Rens W."/>
            <person name="Ferguson-Smith M."/>
            <person name="Lefevre C.M."/>
            <person name="Sharp J.A."/>
            <person name="Nicholas K.R."/>
            <person name="Ray D.A."/>
            <person name="Kube M."/>
            <person name="Reinhardt R."/>
            <person name="Pringle T.H."/>
            <person name="Taylor J."/>
            <person name="Jones R.C."/>
            <person name="Nixon B."/>
            <person name="Dacheux J.L."/>
            <person name="Niwa H."/>
            <person name="Sekita Y."/>
            <person name="Huang X."/>
            <person name="Stark A."/>
            <person name="Kheradpour P."/>
            <person name="Kellis M."/>
            <person name="Flicek P."/>
            <person name="Chen Y."/>
            <person name="Webber C."/>
            <person name="Hardison R."/>
            <person name="Nelson J."/>
            <person name="Hallsworth-Pepin K."/>
            <person name="Delehaunty K."/>
            <person name="Markovic C."/>
            <person name="Minx P."/>
            <person name="Feng Y."/>
            <person name="Kremitzki C."/>
            <person name="Mitreva M."/>
            <person name="Glasscock J."/>
            <person name="Wylie T."/>
            <person name="Wohldmann P."/>
            <person name="Thiru P."/>
            <person name="Nhan M.N."/>
            <person name="Pohl C.S."/>
            <person name="Smith S.M."/>
            <person name="Hou S."/>
            <person name="Nefedov M."/>
            <person name="de Jong P.J."/>
            <person name="Renfree M.B."/>
            <person name="Mardis E.R."/>
            <person name="Wilson R.K."/>
        </authorList>
    </citation>
    <scope>NUCLEOTIDE SEQUENCE [LARGE SCALE GENOMIC DNA]</scope>
    <source>
        <strain evidence="15 16">Glennie</strain>
    </source>
</reference>
<dbReference type="InterPro" id="IPR042406">
    <property type="entry name" value="VKORC1/VKORC1L1"/>
</dbReference>
<dbReference type="GO" id="GO:0048038">
    <property type="term" value="F:quinone binding"/>
    <property type="evidence" value="ECO:0007669"/>
    <property type="project" value="UniProtKB-KW"/>
</dbReference>
<dbReference type="Bgee" id="ENSOANG00000045950">
    <property type="expression patterns" value="Expressed in liver and 7 other cell types or tissues"/>
</dbReference>
<name>A0A6I8NN84_ORNAN</name>
<comment type="similarity">
    <text evidence="2">Belongs to the VKOR family.</text>
</comment>
<evidence type="ECO:0000256" key="6">
    <source>
        <dbReference type="ARBA" id="ARBA00022824"/>
    </source>
</evidence>
<gene>
    <name evidence="15" type="primary">VKORC1</name>
</gene>
<evidence type="ECO:0000256" key="13">
    <source>
        <dbReference type="SAM" id="SignalP"/>
    </source>
</evidence>
<keyword evidence="9 12" id="KW-0472">Membrane</keyword>
<dbReference type="GO" id="GO:0050820">
    <property type="term" value="P:positive regulation of coagulation"/>
    <property type="evidence" value="ECO:0007669"/>
    <property type="project" value="Ensembl"/>
</dbReference>
<evidence type="ECO:0000256" key="1">
    <source>
        <dbReference type="ARBA" id="ARBA00004477"/>
    </source>
</evidence>
<dbReference type="FunCoup" id="A0A6I8NN84">
    <property type="interactions" value="349"/>
</dbReference>
<dbReference type="Pfam" id="PF07884">
    <property type="entry name" value="VKOR"/>
    <property type="match status" value="1"/>
</dbReference>
<dbReference type="RefSeq" id="XP_028913552.1">
    <property type="nucleotide sequence ID" value="XM_029057719.2"/>
</dbReference>
<keyword evidence="5" id="KW-0874">Quinone</keyword>
<keyword evidence="8" id="KW-0560">Oxidoreductase</keyword>